<evidence type="ECO:0000256" key="5">
    <source>
        <dbReference type="ARBA" id="ARBA00022927"/>
    </source>
</evidence>
<sequence length="269" mass="30945">MWYPGDMGCGAEWIDCHNGGGEDPSCSDSLNDTLLTYEDHKNYFATKAPDTRIRVAALQCLIRIVSLYYNYLDTYMKETLIAITVDAVKSPDNNVSLQGIEFWSTVCERELCFTRMEINESCYPSSVNRQFAKYALKNTVLSSLLEVSLKLEEYNDVAQKCIKLFAECARDDIVEVILPLIQDNLENPDYRSRLALSKLRNTAVQMKDNDSQKLIDQYENLYKLQQEVQNSLQNGPLKDLIENCEEISRYAIIEFCQIWASPTYQLLFI</sequence>
<keyword evidence="4" id="KW-0677">Repeat</keyword>
<dbReference type="Proteomes" id="UP000887578">
    <property type="component" value="Unplaced"/>
</dbReference>
<keyword evidence="5" id="KW-0653">Protein transport</keyword>
<keyword evidence="2" id="KW-0813">Transport</keyword>
<organism evidence="6 7">
    <name type="scientific">Panagrolaimus davidi</name>
    <dbReference type="NCBI Taxonomy" id="227884"/>
    <lineage>
        <taxon>Eukaryota</taxon>
        <taxon>Metazoa</taxon>
        <taxon>Ecdysozoa</taxon>
        <taxon>Nematoda</taxon>
        <taxon>Chromadorea</taxon>
        <taxon>Rhabditida</taxon>
        <taxon>Tylenchina</taxon>
        <taxon>Panagrolaimomorpha</taxon>
        <taxon>Panagrolaimoidea</taxon>
        <taxon>Panagrolaimidae</taxon>
        <taxon>Panagrolaimus</taxon>
    </lineage>
</organism>
<dbReference type="InterPro" id="IPR016024">
    <property type="entry name" value="ARM-type_fold"/>
</dbReference>
<evidence type="ECO:0000256" key="4">
    <source>
        <dbReference type="ARBA" id="ARBA00022737"/>
    </source>
</evidence>
<dbReference type="PANTHER" id="PTHR10527">
    <property type="entry name" value="IMPORTIN BETA"/>
    <property type="match status" value="1"/>
</dbReference>
<accession>A0A914PNN4</accession>
<name>A0A914PNN4_9BILA</name>
<dbReference type="Gene3D" id="1.25.10.10">
    <property type="entry name" value="Leucine-rich Repeat Variant"/>
    <property type="match status" value="1"/>
</dbReference>
<evidence type="ECO:0000313" key="6">
    <source>
        <dbReference type="Proteomes" id="UP000887578"/>
    </source>
</evidence>
<dbReference type="InterPro" id="IPR040122">
    <property type="entry name" value="Importin_beta"/>
</dbReference>
<proteinExistence type="predicted"/>
<dbReference type="SUPFAM" id="SSF48371">
    <property type="entry name" value="ARM repeat"/>
    <property type="match status" value="1"/>
</dbReference>
<evidence type="ECO:0000313" key="7">
    <source>
        <dbReference type="WBParaSite" id="PDA_v2.g20128.t1"/>
    </source>
</evidence>
<reference evidence="7" key="1">
    <citation type="submission" date="2022-11" db="UniProtKB">
        <authorList>
            <consortium name="WormBaseParasite"/>
        </authorList>
    </citation>
    <scope>IDENTIFICATION</scope>
</reference>
<evidence type="ECO:0000256" key="2">
    <source>
        <dbReference type="ARBA" id="ARBA00022448"/>
    </source>
</evidence>
<dbReference type="AlphaFoldDB" id="A0A914PNN4"/>
<keyword evidence="3" id="KW-0963">Cytoplasm</keyword>
<evidence type="ECO:0000256" key="3">
    <source>
        <dbReference type="ARBA" id="ARBA00022490"/>
    </source>
</evidence>
<protein>
    <submittedName>
        <fullName evidence="7">Uncharacterized protein</fullName>
    </submittedName>
</protein>
<dbReference type="WBParaSite" id="PDA_v2.g20128.t1">
    <property type="protein sequence ID" value="PDA_v2.g20128.t1"/>
    <property type="gene ID" value="PDA_v2.g20128"/>
</dbReference>
<dbReference type="GO" id="GO:0006606">
    <property type="term" value="P:protein import into nucleus"/>
    <property type="evidence" value="ECO:0007669"/>
    <property type="project" value="InterPro"/>
</dbReference>
<comment type="subcellular location">
    <subcellularLocation>
        <location evidence="1">Cytoplasm</location>
    </subcellularLocation>
</comment>
<dbReference type="GO" id="GO:0005737">
    <property type="term" value="C:cytoplasm"/>
    <property type="evidence" value="ECO:0007669"/>
    <property type="project" value="UniProtKB-SubCell"/>
</dbReference>
<evidence type="ECO:0000256" key="1">
    <source>
        <dbReference type="ARBA" id="ARBA00004496"/>
    </source>
</evidence>
<dbReference type="InterPro" id="IPR011989">
    <property type="entry name" value="ARM-like"/>
</dbReference>
<keyword evidence="6" id="KW-1185">Reference proteome</keyword>